<dbReference type="AlphaFoldDB" id="A0A5J9UDF5"/>
<proteinExistence type="predicted"/>
<reference evidence="2 3" key="1">
    <citation type="journal article" date="2019" name="Sci. Rep.">
        <title>A high-quality genome of Eragrostis curvula grass provides insights into Poaceae evolution and supports new strategies to enhance forage quality.</title>
        <authorList>
            <person name="Carballo J."/>
            <person name="Santos B.A.C.M."/>
            <person name="Zappacosta D."/>
            <person name="Garbus I."/>
            <person name="Selva J.P."/>
            <person name="Gallo C.A."/>
            <person name="Diaz A."/>
            <person name="Albertini E."/>
            <person name="Caccamo M."/>
            <person name="Echenique V."/>
        </authorList>
    </citation>
    <scope>NUCLEOTIDE SEQUENCE [LARGE SCALE GENOMIC DNA]</scope>
    <source>
        <strain evidence="3">cv. Victoria</strain>
        <tissue evidence="2">Leaf</tissue>
    </source>
</reference>
<evidence type="ECO:0000256" key="1">
    <source>
        <dbReference type="SAM" id="MobiDB-lite"/>
    </source>
</evidence>
<feature type="non-terminal residue" evidence="2">
    <location>
        <position position="1"/>
    </location>
</feature>
<accession>A0A5J9UDF5</accession>
<evidence type="ECO:0000313" key="3">
    <source>
        <dbReference type="Proteomes" id="UP000324897"/>
    </source>
</evidence>
<gene>
    <name evidence="2" type="ORF">EJB05_30918</name>
</gene>
<dbReference type="EMBL" id="RWGY01000026">
    <property type="protein sequence ID" value="TVU21291.1"/>
    <property type="molecule type" value="Genomic_DNA"/>
</dbReference>
<feature type="region of interest" description="Disordered" evidence="1">
    <location>
        <begin position="1"/>
        <end position="23"/>
    </location>
</feature>
<name>A0A5J9UDF5_9POAL</name>
<comment type="caution">
    <text evidence="2">The sequence shown here is derived from an EMBL/GenBank/DDBJ whole genome shotgun (WGS) entry which is preliminary data.</text>
</comment>
<protein>
    <submittedName>
        <fullName evidence="2">Uncharacterized protein</fullName>
    </submittedName>
</protein>
<organism evidence="2 3">
    <name type="scientific">Eragrostis curvula</name>
    <name type="common">weeping love grass</name>
    <dbReference type="NCBI Taxonomy" id="38414"/>
    <lineage>
        <taxon>Eukaryota</taxon>
        <taxon>Viridiplantae</taxon>
        <taxon>Streptophyta</taxon>
        <taxon>Embryophyta</taxon>
        <taxon>Tracheophyta</taxon>
        <taxon>Spermatophyta</taxon>
        <taxon>Magnoliopsida</taxon>
        <taxon>Liliopsida</taxon>
        <taxon>Poales</taxon>
        <taxon>Poaceae</taxon>
        <taxon>PACMAD clade</taxon>
        <taxon>Chloridoideae</taxon>
        <taxon>Eragrostideae</taxon>
        <taxon>Eragrostidinae</taxon>
        <taxon>Eragrostis</taxon>
    </lineage>
</organism>
<sequence>MPVGDGGGTRWRSAQERLSAPRPGASSIVVLREYHVSASLCSKAHLRAQSDPVRLHLCLLLHPDYRTKPQSLYLITQYLSSAS</sequence>
<dbReference type="Proteomes" id="UP000324897">
    <property type="component" value="Unassembled WGS sequence"/>
</dbReference>
<dbReference type="Gramene" id="TVU21291">
    <property type="protein sequence ID" value="TVU21291"/>
    <property type="gene ID" value="EJB05_30918"/>
</dbReference>
<keyword evidence="3" id="KW-1185">Reference proteome</keyword>
<evidence type="ECO:0000313" key="2">
    <source>
        <dbReference type="EMBL" id="TVU21291.1"/>
    </source>
</evidence>